<organism evidence="2">
    <name type="scientific">Brassica napus</name>
    <name type="common">Rape</name>
    <dbReference type="NCBI Taxonomy" id="3708"/>
    <lineage>
        <taxon>Eukaryota</taxon>
        <taxon>Viridiplantae</taxon>
        <taxon>Streptophyta</taxon>
        <taxon>Embryophyta</taxon>
        <taxon>Tracheophyta</taxon>
        <taxon>Spermatophyta</taxon>
        <taxon>Magnoliopsida</taxon>
        <taxon>eudicotyledons</taxon>
        <taxon>Gunneridae</taxon>
        <taxon>Pentapetalae</taxon>
        <taxon>rosids</taxon>
        <taxon>malvids</taxon>
        <taxon>Brassicales</taxon>
        <taxon>Brassicaceae</taxon>
        <taxon>Brassiceae</taxon>
        <taxon>Brassica</taxon>
    </lineage>
</organism>
<evidence type="ECO:0000313" key="2">
    <source>
        <dbReference type="EMBL" id="CAF2079045.1"/>
    </source>
</evidence>
<feature type="compositionally biased region" description="Polar residues" evidence="1">
    <location>
        <begin position="1"/>
        <end position="37"/>
    </location>
</feature>
<gene>
    <name evidence="2" type="ORF">DARMORV10_C01P50560.1</name>
</gene>
<reference evidence="2" key="1">
    <citation type="submission" date="2021-01" db="EMBL/GenBank/DDBJ databases">
        <authorList>
            <consortium name="Genoscope - CEA"/>
            <person name="William W."/>
        </authorList>
    </citation>
    <scope>NUCLEOTIDE SEQUENCE</scope>
</reference>
<dbReference type="EMBL" id="HG994365">
    <property type="protein sequence ID" value="CAF2079045.1"/>
    <property type="molecule type" value="Genomic_DNA"/>
</dbReference>
<protein>
    <submittedName>
        <fullName evidence="2">(rape) hypothetical protein</fullName>
    </submittedName>
</protein>
<name>A0A816S3P7_BRANA</name>
<proteinExistence type="predicted"/>
<evidence type="ECO:0000256" key="1">
    <source>
        <dbReference type="SAM" id="MobiDB-lite"/>
    </source>
</evidence>
<dbReference type="Proteomes" id="UP001295469">
    <property type="component" value="Chromosome C01"/>
</dbReference>
<feature type="region of interest" description="Disordered" evidence="1">
    <location>
        <begin position="76"/>
        <end position="99"/>
    </location>
</feature>
<sequence>MDHGEWNTNPELEDSFTTSKIRSRSENQLAVTPTKRNAPTKDELDRLVQPERVMVPYGAEIRAERVAVDDSETMIGADCEKRNDEKSEEPHGTDRCMGE</sequence>
<accession>A0A816S3P7</accession>
<feature type="compositionally biased region" description="Basic and acidic residues" evidence="1">
    <location>
        <begin position="78"/>
        <end position="99"/>
    </location>
</feature>
<dbReference type="AlphaFoldDB" id="A0A816S3P7"/>
<feature type="region of interest" description="Disordered" evidence="1">
    <location>
        <begin position="1"/>
        <end position="42"/>
    </location>
</feature>